<name>A0A4R0N3Q5_9SPHI</name>
<keyword evidence="2" id="KW-1185">Reference proteome</keyword>
<proteinExistence type="predicted"/>
<evidence type="ECO:0000313" key="1">
    <source>
        <dbReference type="EMBL" id="TCC93987.1"/>
    </source>
</evidence>
<sequence length="219" mass="24911">MTLKLKSIILLLIAIGTDTYAQKLTSEEKFIFNEVAFTRKQAGDYELIHKWVAPIKYKVYGNADNYILKEIDSTFSQVKRLTNLDISKTTNDDEVNYIIVVGKKEVDQARLSKGFQKYLNGYGATLFRSNNKSEITKAETLLLDDNYTDKAAVKSSVIKNIVKSLGFFQKTKILTTSVFYEKNNRITKIDAFDSHIISKLYSPLIKPGMDKDQVAEINP</sequence>
<reference evidence="1 2" key="1">
    <citation type="submission" date="2019-02" db="EMBL/GenBank/DDBJ databases">
        <title>Pedobacter sp. RP-1-13 sp. nov., isolated from Arctic soil.</title>
        <authorList>
            <person name="Dahal R.H."/>
        </authorList>
    </citation>
    <scope>NUCLEOTIDE SEQUENCE [LARGE SCALE GENOMIC DNA]</scope>
    <source>
        <strain evidence="1 2">RP-1-13</strain>
    </source>
</reference>
<comment type="caution">
    <text evidence="1">The sequence shown here is derived from an EMBL/GenBank/DDBJ whole genome shotgun (WGS) entry which is preliminary data.</text>
</comment>
<dbReference type="OrthoDB" id="760816at2"/>
<evidence type="ECO:0000313" key="2">
    <source>
        <dbReference type="Proteomes" id="UP000292884"/>
    </source>
</evidence>
<dbReference type="EMBL" id="SJSK01000001">
    <property type="protein sequence ID" value="TCC93987.1"/>
    <property type="molecule type" value="Genomic_DNA"/>
</dbReference>
<organism evidence="1 2">
    <name type="scientific">Pedobacter frigiditerrae</name>
    <dbReference type="NCBI Taxonomy" id="2530452"/>
    <lineage>
        <taxon>Bacteria</taxon>
        <taxon>Pseudomonadati</taxon>
        <taxon>Bacteroidota</taxon>
        <taxon>Sphingobacteriia</taxon>
        <taxon>Sphingobacteriales</taxon>
        <taxon>Sphingobacteriaceae</taxon>
        <taxon>Pedobacter</taxon>
    </lineage>
</organism>
<dbReference type="Proteomes" id="UP000292884">
    <property type="component" value="Unassembled WGS sequence"/>
</dbReference>
<dbReference type="InterPro" id="IPR021323">
    <property type="entry name" value="DUF2927"/>
</dbReference>
<accession>A0A4R0N3Q5</accession>
<dbReference type="Pfam" id="PF11150">
    <property type="entry name" value="DUF2927"/>
    <property type="match status" value="1"/>
</dbReference>
<dbReference type="RefSeq" id="WP_131551852.1">
    <property type="nucleotide sequence ID" value="NZ_SJSK01000001.1"/>
</dbReference>
<gene>
    <name evidence="1" type="ORF">EZ428_04225</name>
</gene>
<dbReference type="AlphaFoldDB" id="A0A4R0N3Q5"/>
<protein>
    <submittedName>
        <fullName evidence="1">DUF2927 domain-containing protein</fullName>
    </submittedName>
</protein>